<gene>
    <name evidence="2" type="ORF">CPE01_29260</name>
</gene>
<organism evidence="2 3">
    <name type="scientific">Cellulomonas persica</name>
    <dbReference type="NCBI Taxonomy" id="76861"/>
    <lineage>
        <taxon>Bacteria</taxon>
        <taxon>Bacillati</taxon>
        <taxon>Actinomycetota</taxon>
        <taxon>Actinomycetes</taxon>
        <taxon>Micrococcales</taxon>
        <taxon>Cellulomonadaceae</taxon>
        <taxon>Cellulomonas</taxon>
    </lineage>
</organism>
<dbReference type="RefSeq" id="WP_146807562.1">
    <property type="nucleotide sequence ID" value="NZ_BJUA01000019.1"/>
</dbReference>
<reference evidence="2 3" key="1">
    <citation type="submission" date="2019-07" db="EMBL/GenBank/DDBJ databases">
        <title>Whole genome shotgun sequence of Cellulomonas persica NBRC 101101.</title>
        <authorList>
            <person name="Hosoyama A."/>
            <person name="Uohara A."/>
            <person name="Ohji S."/>
            <person name="Ichikawa N."/>
        </authorList>
    </citation>
    <scope>NUCLEOTIDE SEQUENCE [LARGE SCALE GENOMIC DNA]</scope>
    <source>
        <strain evidence="2 3">NBRC 101101</strain>
    </source>
</reference>
<accession>A0A510UWX1</accession>
<evidence type="ECO:0000313" key="3">
    <source>
        <dbReference type="Proteomes" id="UP000321386"/>
    </source>
</evidence>
<proteinExistence type="predicted"/>
<keyword evidence="1" id="KW-0812">Transmembrane</keyword>
<sequence>MIARLRTRVRRAVREDRADAGFSMVELIVASMMSIIMLGIIGSLFIKTLQTQGAVTDTTTTSNNAKVVFDELQASVRLAVETDVRSSTSMAVEPTDGRGDVLILKTRQNQGEVASTGTWRCVAWYLDADDQLHKITRPAQASGTPATSVNPASWPIVARGVAAISGASPFVALEPAVDAEAWYPGSIQAALTFREGDSRVPVDLSSTIVPRRQLQLDGETPGGMPCV</sequence>
<dbReference type="Proteomes" id="UP000321386">
    <property type="component" value="Unassembled WGS sequence"/>
</dbReference>
<comment type="caution">
    <text evidence="2">The sequence shown here is derived from an EMBL/GenBank/DDBJ whole genome shotgun (WGS) entry which is preliminary data.</text>
</comment>
<evidence type="ECO:0008006" key="4">
    <source>
        <dbReference type="Google" id="ProtNLM"/>
    </source>
</evidence>
<name>A0A510UWX1_9CELL</name>
<dbReference type="OrthoDB" id="4826890at2"/>
<dbReference type="EMBL" id="BJUA01000019">
    <property type="protein sequence ID" value="GEK19193.1"/>
    <property type="molecule type" value="Genomic_DNA"/>
</dbReference>
<dbReference type="AlphaFoldDB" id="A0A510UWX1"/>
<keyword evidence="1" id="KW-1133">Transmembrane helix</keyword>
<keyword evidence="3" id="KW-1185">Reference proteome</keyword>
<evidence type="ECO:0000256" key="1">
    <source>
        <dbReference type="SAM" id="Phobius"/>
    </source>
</evidence>
<evidence type="ECO:0000313" key="2">
    <source>
        <dbReference type="EMBL" id="GEK19193.1"/>
    </source>
</evidence>
<protein>
    <recommendedName>
        <fullName evidence="4">Prepilin-type N-terminal cleavage/methylation domain-containing protein</fullName>
    </recommendedName>
</protein>
<feature type="transmembrane region" description="Helical" evidence="1">
    <location>
        <begin position="21"/>
        <end position="46"/>
    </location>
</feature>
<keyword evidence="1" id="KW-0472">Membrane</keyword>